<dbReference type="PANTHER" id="PTHR11567">
    <property type="entry name" value="ACID PHOSPHATASE-RELATED"/>
    <property type="match status" value="1"/>
</dbReference>
<dbReference type="Proteomes" id="UP000245699">
    <property type="component" value="Unassembled WGS sequence"/>
</dbReference>
<dbReference type="CDD" id="cd07061">
    <property type="entry name" value="HP_HAP_like"/>
    <property type="match status" value="1"/>
</dbReference>
<reference evidence="3 4" key="1">
    <citation type="journal article" date="2018" name="MBio">
        <title>Comparative Genomics Reveals the Core Gene Toolbox for the Fungus-Insect Symbiosis.</title>
        <authorList>
            <person name="Wang Y."/>
            <person name="Stata M."/>
            <person name="Wang W."/>
            <person name="Stajich J.E."/>
            <person name="White M.M."/>
            <person name="Moncalvo J.M."/>
        </authorList>
    </citation>
    <scope>NUCLEOTIDE SEQUENCE [LARGE SCALE GENOMIC DNA]</scope>
    <source>
        <strain evidence="3 4">AUS-77-4</strain>
    </source>
</reference>
<keyword evidence="2" id="KW-0378">Hydrolase</keyword>
<dbReference type="OrthoDB" id="10257284at2759"/>
<dbReference type="Gene3D" id="3.40.50.1240">
    <property type="entry name" value="Phosphoglycerate mutase-like"/>
    <property type="match status" value="1"/>
</dbReference>
<dbReference type="EMBL" id="MBFT01000566">
    <property type="protein sequence ID" value="PVU89211.1"/>
    <property type="molecule type" value="Genomic_DNA"/>
</dbReference>
<dbReference type="PROSITE" id="PS00616">
    <property type="entry name" value="HIS_ACID_PHOSPHAT_1"/>
    <property type="match status" value="1"/>
</dbReference>
<dbReference type="InterPro" id="IPR029033">
    <property type="entry name" value="His_PPase_superfam"/>
</dbReference>
<dbReference type="SUPFAM" id="SSF53254">
    <property type="entry name" value="Phosphoglycerate mutase-like"/>
    <property type="match status" value="1"/>
</dbReference>
<dbReference type="InterPro" id="IPR033379">
    <property type="entry name" value="Acid_Pase_AS"/>
</dbReference>
<gene>
    <name evidence="3" type="ORF">BB559_005193</name>
</gene>
<comment type="similarity">
    <text evidence="1">Belongs to the histidine acid phosphatase family.</text>
</comment>
<dbReference type="Pfam" id="PF00328">
    <property type="entry name" value="His_Phos_2"/>
    <property type="match status" value="1"/>
</dbReference>
<dbReference type="InterPro" id="IPR000560">
    <property type="entry name" value="His_Pase_clade-2"/>
</dbReference>
<accession>A0A2T9YA45</accession>
<dbReference type="GO" id="GO:0016791">
    <property type="term" value="F:phosphatase activity"/>
    <property type="evidence" value="ECO:0007669"/>
    <property type="project" value="TreeGrafter"/>
</dbReference>
<protein>
    <recommendedName>
        <fullName evidence="5">Acid phosphatase</fullName>
    </recommendedName>
</protein>
<evidence type="ECO:0008006" key="5">
    <source>
        <dbReference type="Google" id="ProtNLM"/>
    </source>
</evidence>
<proteinExistence type="inferred from homology"/>
<evidence type="ECO:0000313" key="4">
    <source>
        <dbReference type="Proteomes" id="UP000245699"/>
    </source>
</evidence>
<organism evidence="3 4">
    <name type="scientific">Furculomyces boomerangus</name>
    <dbReference type="NCBI Taxonomy" id="61424"/>
    <lineage>
        <taxon>Eukaryota</taxon>
        <taxon>Fungi</taxon>
        <taxon>Fungi incertae sedis</taxon>
        <taxon>Zoopagomycota</taxon>
        <taxon>Kickxellomycotina</taxon>
        <taxon>Harpellomycetes</taxon>
        <taxon>Harpellales</taxon>
        <taxon>Harpellaceae</taxon>
        <taxon>Furculomyces</taxon>
    </lineage>
</organism>
<comment type="caution">
    <text evidence="3">The sequence shown here is derived from an EMBL/GenBank/DDBJ whole genome shotgun (WGS) entry which is preliminary data.</text>
</comment>
<dbReference type="InterPro" id="IPR050645">
    <property type="entry name" value="Histidine_acid_phosphatase"/>
</dbReference>
<evidence type="ECO:0000313" key="3">
    <source>
        <dbReference type="EMBL" id="PVU89211.1"/>
    </source>
</evidence>
<evidence type="ECO:0000256" key="2">
    <source>
        <dbReference type="ARBA" id="ARBA00022801"/>
    </source>
</evidence>
<keyword evidence="4" id="KW-1185">Reference proteome</keyword>
<dbReference type="AlphaFoldDB" id="A0A2T9YA45"/>
<sequence length="495" mass="54805">MAFKNQANIKTLIAGFLVATTAVSLTIRDGSKETTVMFGGTKISLAAFNAYHYCQPSYPDPDTYTALPNSKLVYVQAIVRHGNRSPSLNFPNNNVTWYDCGSSLNRLYENKVNNDDDSVTMVQNIYGLTPGSNDYGSSLWEGNCYTGQLTDSGKKQLYDLGSAIRKVYVDKLGYLSKNLAKNNSDSIYVRTTYAPRTTDSAINLVSGLYPSQYREKGVTVNTGYFPIEVDNSFFNSGPCPNINVLFSKIKSSQQYMEFFNSTLPDLNRFMNILGVSPTNSAFNSDWGNSVDIATSTMCANKPLPCNSTGSCITTDDVSISLANLYQQFIYQKRDNNLVLDLLSIGLTPILKNYISNINAAIQTDKKNPNFDSCKNSSVGTKFAIHSAHDETIINLLAVLNASNEDMLPPPFASNVLTEVWRDLSTGEYKVRILYNNRVINVGPARKKGNTDTVVISQTQATDTNPAWCDFNNCSLDTYLAYLSQYITSDLYKLCH</sequence>
<dbReference type="PANTHER" id="PTHR11567:SF110">
    <property type="entry name" value="2-PHOSPHOXYLOSE PHOSPHATASE 1"/>
    <property type="match status" value="1"/>
</dbReference>
<evidence type="ECO:0000256" key="1">
    <source>
        <dbReference type="ARBA" id="ARBA00005375"/>
    </source>
</evidence>
<name>A0A2T9YA45_9FUNG</name>